<gene>
    <name evidence="8" type="ORF">ECRASSUSDP1_LOCUS11097</name>
</gene>
<dbReference type="InterPro" id="IPR004839">
    <property type="entry name" value="Aminotransferase_I/II_large"/>
</dbReference>
<dbReference type="PROSITE" id="PS00599">
    <property type="entry name" value="AA_TRANSFER_CLASS_2"/>
    <property type="match status" value="1"/>
</dbReference>
<keyword evidence="3" id="KW-0808">Transferase</keyword>
<evidence type="ECO:0000259" key="7">
    <source>
        <dbReference type="Pfam" id="PF00155"/>
    </source>
</evidence>
<dbReference type="GO" id="GO:0030170">
    <property type="term" value="F:pyridoxal phosphate binding"/>
    <property type="evidence" value="ECO:0007669"/>
    <property type="project" value="InterPro"/>
</dbReference>
<comment type="similarity">
    <text evidence="2 6">Belongs to the class-II pyridoxal-phosphate-dependent aminotransferase family.</text>
</comment>
<keyword evidence="4 6" id="KW-0663">Pyridoxal phosphate</keyword>
<evidence type="ECO:0000313" key="8">
    <source>
        <dbReference type="EMBL" id="CAI2369794.1"/>
    </source>
</evidence>
<reference evidence="8" key="1">
    <citation type="submission" date="2023-07" db="EMBL/GenBank/DDBJ databases">
        <authorList>
            <consortium name="AG Swart"/>
            <person name="Singh M."/>
            <person name="Singh A."/>
            <person name="Seah K."/>
            <person name="Emmerich C."/>
        </authorList>
    </citation>
    <scope>NUCLEOTIDE SEQUENCE</scope>
    <source>
        <strain evidence="8">DP1</strain>
    </source>
</reference>
<dbReference type="EMBL" id="CAMPGE010010950">
    <property type="protein sequence ID" value="CAI2369794.1"/>
    <property type="molecule type" value="Genomic_DNA"/>
</dbReference>
<dbReference type="InterPro" id="IPR015424">
    <property type="entry name" value="PyrdxlP-dep_Trfase"/>
</dbReference>
<dbReference type="PANTHER" id="PTHR13693">
    <property type="entry name" value="CLASS II AMINOTRANSFERASE/8-AMINO-7-OXONONANOATE SYNTHASE"/>
    <property type="match status" value="1"/>
</dbReference>
<evidence type="ECO:0000313" key="9">
    <source>
        <dbReference type="Proteomes" id="UP001295684"/>
    </source>
</evidence>
<evidence type="ECO:0000256" key="2">
    <source>
        <dbReference type="ARBA" id="ARBA00008392"/>
    </source>
</evidence>
<dbReference type="Gene3D" id="3.40.640.10">
    <property type="entry name" value="Type I PLP-dependent aspartate aminotransferase-like (Major domain)"/>
    <property type="match status" value="1"/>
</dbReference>
<dbReference type="AlphaFoldDB" id="A0AAD1UJ88"/>
<dbReference type="InterPro" id="IPR050087">
    <property type="entry name" value="AON_synthase_class-II"/>
</dbReference>
<comment type="cofactor">
    <cofactor evidence="1 6">
        <name>pyridoxal 5'-phosphate</name>
        <dbReference type="ChEBI" id="CHEBI:597326"/>
    </cofactor>
</comment>
<keyword evidence="5" id="KW-0012">Acyltransferase</keyword>
<dbReference type="GO" id="GO:0016746">
    <property type="term" value="F:acyltransferase activity"/>
    <property type="evidence" value="ECO:0007669"/>
    <property type="project" value="UniProtKB-KW"/>
</dbReference>
<accession>A0AAD1UJ88</accession>
<dbReference type="PANTHER" id="PTHR13693:SF102">
    <property type="entry name" value="2-AMINO-3-KETOBUTYRATE COENZYME A LIGASE, MITOCHONDRIAL"/>
    <property type="match status" value="1"/>
</dbReference>
<dbReference type="InterPro" id="IPR015422">
    <property type="entry name" value="PyrdxlP-dep_Trfase_small"/>
</dbReference>
<protein>
    <recommendedName>
        <fullName evidence="7">Aminotransferase class I/classII large domain-containing protein</fullName>
    </recommendedName>
</protein>
<proteinExistence type="inferred from homology"/>
<dbReference type="SUPFAM" id="SSF53383">
    <property type="entry name" value="PLP-dependent transferases"/>
    <property type="match status" value="1"/>
</dbReference>
<feature type="domain" description="Aminotransferase class I/classII large" evidence="7">
    <location>
        <begin position="48"/>
        <end position="391"/>
    </location>
</feature>
<evidence type="ECO:0000256" key="1">
    <source>
        <dbReference type="ARBA" id="ARBA00001933"/>
    </source>
</evidence>
<dbReference type="Proteomes" id="UP001295684">
    <property type="component" value="Unassembled WGS sequence"/>
</dbReference>
<organism evidence="8 9">
    <name type="scientific">Euplotes crassus</name>
    <dbReference type="NCBI Taxonomy" id="5936"/>
    <lineage>
        <taxon>Eukaryota</taxon>
        <taxon>Sar</taxon>
        <taxon>Alveolata</taxon>
        <taxon>Ciliophora</taxon>
        <taxon>Intramacronucleata</taxon>
        <taxon>Spirotrichea</taxon>
        <taxon>Hypotrichia</taxon>
        <taxon>Euplotida</taxon>
        <taxon>Euplotidae</taxon>
        <taxon>Moneuplotes</taxon>
    </lineage>
</organism>
<dbReference type="InterPro" id="IPR001917">
    <property type="entry name" value="Aminotrans_II_pyridoxalP_BS"/>
</dbReference>
<dbReference type="CDD" id="cd00085">
    <property type="entry name" value="HNHc"/>
    <property type="match status" value="1"/>
</dbReference>
<dbReference type="Pfam" id="PF00155">
    <property type="entry name" value="Aminotran_1_2"/>
    <property type="match status" value="1"/>
</dbReference>
<keyword evidence="9" id="KW-1185">Reference proteome</keyword>
<evidence type="ECO:0000256" key="4">
    <source>
        <dbReference type="ARBA" id="ARBA00022898"/>
    </source>
</evidence>
<dbReference type="InterPro" id="IPR003615">
    <property type="entry name" value="HNH_nuc"/>
</dbReference>
<evidence type="ECO:0000256" key="5">
    <source>
        <dbReference type="ARBA" id="ARBA00023315"/>
    </source>
</evidence>
<name>A0AAD1UJ88_EUPCR</name>
<dbReference type="Gene3D" id="3.90.1150.10">
    <property type="entry name" value="Aspartate Aminotransferase, domain 1"/>
    <property type="match status" value="1"/>
</dbReference>
<sequence>MEKKAQDEFVEYCDFIVKSGPFDGYQAVEHIIHGKQGSTVVADNMQTVHNFCSNNYSGLAGDPRMVEAAAETMKTHGYGLSSAPLMCGYQDIHKKLERVIADFHGTEDAILYPSGYHTNLGLFQACFNENDALFSDQENHASIIDGMRLCKAKKFVYKHLDTKHLEEQLKKADEYRFKCIVTEGIFSMEADILDLQEYVRIAKKYNAMIYLDECHSVGTIGKTGRGCIEYSGVDPKDITLISSTLGKAVGGGGGGYTAASKPIVDFLRQTSRTFIFSNSLSSPIIGASLRAFEILEEEQWRFTKLKENSLRFRNGMRKNGFYIYGSDDCPICPVFFRDVYYSKYFEVGLMKLGYYTIALAYPVIPMNTARTRIIITAIHTNEQIDGLVDAFKFLADNSTFFEDMKNNTKVMESQIGYAEMAQKSYDLKMSKAAIASPLSAKL</sequence>
<evidence type="ECO:0000256" key="3">
    <source>
        <dbReference type="ARBA" id="ARBA00022679"/>
    </source>
</evidence>
<dbReference type="InterPro" id="IPR015421">
    <property type="entry name" value="PyrdxlP-dep_Trfase_major"/>
</dbReference>
<evidence type="ECO:0000256" key="6">
    <source>
        <dbReference type="RuleBase" id="RU003693"/>
    </source>
</evidence>
<comment type="caution">
    <text evidence="8">The sequence shown here is derived from an EMBL/GenBank/DDBJ whole genome shotgun (WGS) entry which is preliminary data.</text>
</comment>